<comment type="caution">
    <text evidence="4">The sequence shown here is derived from an EMBL/GenBank/DDBJ whole genome shotgun (WGS) entry which is preliminary data.</text>
</comment>
<feature type="compositionally biased region" description="Basic and acidic residues" evidence="3">
    <location>
        <begin position="379"/>
        <end position="397"/>
    </location>
</feature>
<dbReference type="PANTHER" id="PTHR22691:SF8">
    <property type="entry name" value="PROTEIN SPT2 HOMOLOG"/>
    <property type="match status" value="1"/>
</dbReference>
<sequence length="408" mass="45211">MKKELGTSDAGSRNRINGFSKDNYGTFFGPRYPSISQRVIQESKSLLENPDLAAKIMKPNRAVMQNKSSVAKSVSSKSRDNHLPRVTNGLKKKVEILKNTRDYSFLLSDDSEVPAASKSLPPKTVSAPKTDARSAQQQPNRSSKQVANERGREPTSNDRNVRRPMPSSIQNKPKLGQEKTKIPIKPAMDPRKQLGSNNGSGPGRPVGPKSMSSSSAPISTSKATPAIAKHTMAGGVRKPAPSSVQSAIRKPMPSNMQSGIHKSAPPSRAQPSLVVRKPSVQQKESLGSSKPKQAVSSSSRDQLRRPPPKAPASHRLADERPKAKYKRPLDDDVDDPSAISSMIRSMFRYNPNNFSDDDDDRDMEANFEDIVREEKRSAKIAREEDERELRLEEEERRRRLAKKRKLGH</sequence>
<dbReference type="InterPro" id="IPR013256">
    <property type="entry name" value="Chromatin_SPT2"/>
</dbReference>
<evidence type="ECO:0000256" key="3">
    <source>
        <dbReference type="SAM" id="MobiDB-lite"/>
    </source>
</evidence>
<accession>A0A9N7NYR1</accession>
<dbReference type="GO" id="GO:0005730">
    <property type="term" value="C:nucleolus"/>
    <property type="evidence" value="ECO:0007669"/>
    <property type="project" value="TreeGrafter"/>
</dbReference>
<dbReference type="GO" id="GO:0003677">
    <property type="term" value="F:DNA binding"/>
    <property type="evidence" value="ECO:0007669"/>
    <property type="project" value="TreeGrafter"/>
</dbReference>
<dbReference type="Proteomes" id="UP001153555">
    <property type="component" value="Unassembled WGS sequence"/>
</dbReference>
<feature type="compositionally biased region" description="Low complexity" evidence="3">
    <location>
        <begin position="288"/>
        <end position="299"/>
    </location>
</feature>
<dbReference type="GO" id="GO:0006360">
    <property type="term" value="P:transcription by RNA polymerase I"/>
    <property type="evidence" value="ECO:0007669"/>
    <property type="project" value="TreeGrafter"/>
</dbReference>
<dbReference type="Pfam" id="PF08243">
    <property type="entry name" value="SPT2"/>
    <property type="match status" value="1"/>
</dbReference>
<dbReference type="EMBL" id="CACSLK010034050">
    <property type="protein sequence ID" value="CAA0841075.1"/>
    <property type="molecule type" value="Genomic_DNA"/>
</dbReference>
<keyword evidence="2" id="KW-0175">Coiled coil</keyword>
<gene>
    <name evidence="4" type="ORF">SHERM_07109</name>
</gene>
<evidence type="ECO:0000256" key="1">
    <source>
        <dbReference type="ARBA" id="ARBA00006461"/>
    </source>
</evidence>
<feature type="compositionally biased region" description="Low complexity" evidence="3">
    <location>
        <begin position="208"/>
        <end position="226"/>
    </location>
</feature>
<keyword evidence="5" id="KW-1185">Reference proteome</keyword>
<evidence type="ECO:0000313" key="4">
    <source>
        <dbReference type="EMBL" id="CAA0841075.1"/>
    </source>
</evidence>
<feature type="compositionally biased region" description="Polar residues" evidence="3">
    <location>
        <begin position="133"/>
        <end position="146"/>
    </location>
</feature>
<feature type="compositionally biased region" description="Low complexity" evidence="3">
    <location>
        <begin position="67"/>
        <end position="76"/>
    </location>
</feature>
<feature type="compositionally biased region" description="Basic residues" evidence="3">
    <location>
        <begin position="398"/>
        <end position="408"/>
    </location>
</feature>
<name>A0A9N7NYR1_STRHE</name>
<dbReference type="GO" id="GO:0042393">
    <property type="term" value="F:histone binding"/>
    <property type="evidence" value="ECO:0007669"/>
    <property type="project" value="TreeGrafter"/>
</dbReference>
<feature type="compositionally biased region" description="Basic and acidic residues" evidence="3">
    <location>
        <begin position="315"/>
        <end position="330"/>
    </location>
</feature>
<feature type="region of interest" description="Disordered" evidence="3">
    <location>
        <begin position="111"/>
        <end position="337"/>
    </location>
</feature>
<dbReference type="OrthoDB" id="6259853at2759"/>
<reference evidence="4" key="1">
    <citation type="submission" date="2019-12" db="EMBL/GenBank/DDBJ databases">
        <authorList>
            <person name="Scholes J."/>
        </authorList>
    </citation>
    <scope>NUCLEOTIDE SEQUENCE</scope>
</reference>
<dbReference type="SMART" id="SM00784">
    <property type="entry name" value="SPT2"/>
    <property type="match status" value="1"/>
</dbReference>
<dbReference type="PANTHER" id="PTHR22691">
    <property type="entry name" value="YEAST SPT2-RELATED"/>
    <property type="match status" value="1"/>
</dbReference>
<feature type="region of interest" description="Disordered" evidence="3">
    <location>
        <begin position="379"/>
        <end position="408"/>
    </location>
</feature>
<organism evidence="4 5">
    <name type="scientific">Striga hermonthica</name>
    <name type="common">Purple witchweed</name>
    <name type="synonym">Buchnera hermonthica</name>
    <dbReference type="NCBI Taxonomy" id="68872"/>
    <lineage>
        <taxon>Eukaryota</taxon>
        <taxon>Viridiplantae</taxon>
        <taxon>Streptophyta</taxon>
        <taxon>Embryophyta</taxon>
        <taxon>Tracheophyta</taxon>
        <taxon>Spermatophyta</taxon>
        <taxon>Magnoliopsida</taxon>
        <taxon>eudicotyledons</taxon>
        <taxon>Gunneridae</taxon>
        <taxon>Pentapetalae</taxon>
        <taxon>asterids</taxon>
        <taxon>lamiids</taxon>
        <taxon>Lamiales</taxon>
        <taxon>Orobanchaceae</taxon>
        <taxon>Buchnereae</taxon>
        <taxon>Striga</taxon>
    </lineage>
</organism>
<feature type="compositionally biased region" description="Basic and acidic residues" evidence="3">
    <location>
        <begin position="147"/>
        <end position="161"/>
    </location>
</feature>
<feature type="region of interest" description="Disordered" evidence="3">
    <location>
        <begin position="59"/>
        <end position="91"/>
    </location>
</feature>
<protein>
    <submittedName>
        <fullName evidence="4">SPT2 chromatin protein</fullName>
    </submittedName>
</protein>
<proteinExistence type="inferred from homology"/>
<feature type="region of interest" description="Disordered" evidence="3">
    <location>
        <begin position="1"/>
        <end position="22"/>
    </location>
</feature>
<dbReference type="GO" id="GO:0006334">
    <property type="term" value="P:nucleosome assembly"/>
    <property type="evidence" value="ECO:0007669"/>
    <property type="project" value="TreeGrafter"/>
</dbReference>
<dbReference type="AlphaFoldDB" id="A0A9N7NYR1"/>
<evidence type="ECO:0000313" key="5">
    <source>
        <dbReference type="Proteomes" id="UP001153555"/>
    </source>
</evidence>
<comment type="similarity">
    <text evidence="1">Belongs to the SPT2 family.</text>
</comment>
<evidence type="ECO:0000256" key="2">
    <source>
        <dbReference type="ARBA" id="ARBA00023054"/>
    </source>
</evidence>